<dbReference type="Proteomes" id="UP000247591">
    <property type="component" value="Unassembled WGS sequence"/>
</dbReference>
<evidence type="ECO:0000313" key="2">
    <source>
        <dbReference type="EMBL" id="PYE13455.1"/>
    </source>
</evidence>
<dbReference type="RefSeq" id="WP_110471841.1">
    <property type="nucleotide sequence ID" value="NZ_QJSP01000016.1"/>
</dbReference>
<protein>
    <submittedName>
        <fullName evidence="2">Uncharacterized protein</fullName>
    </submittedName>
</protein>
<evidence type="ECO:0000256" key="1">
    <source>
        <dbReference type="SAM" id="MobiDB-lite"/>
    </source>
</evidence>
<name>A0A318RP96_WILLI</name>
<evidence type="ECO:0000313" key="3">
    <source>
        <dbReference type="Proteomes" id="UP000247591"/>
    </source>
</evidence>
<dbReference type="AlphaFoldDB" id="A0A318RP96"/>
<sequence length="222" mass="24235">MAKGKANTPTTEARRVDSSRPGHTPTPLPLRTNGVVSNVNITVCGEQHGRITTIAPGTGTPVLQIEFTGITMQFTNCEQVQLTLGLFAIARQARMGMARMHQLPGIMSENNVGVQTTMMWTRPPNGAAHRDQFTHPVTRKVSPYVTLRMPPLTFALMDTTAIETMLATMKKAHKLAIALFDDGDTYAKNSAADSWRPRAQHRFKITGTGWITNGPTPGNGNR</sequence>
<reference evidence="2 3" key="1">
    <citation type="submission" date="2018-06" db="EMBL/GenBank/DDBJ databases">
        <title>Genomic Encyclopedia of Type Strains, Phase IV (KMG-IV): sequencing the most valuable type-strain genomes for metagenomic binning, comparative biology and taxonomic classification.</title>
        <authorList>
            <person name="Goeker M."/>
        </authorList>
    </citation>
    <scope>NUCLEOTIDE SEQUENCE [LARGE SCALE GENOMIC DNA]</scope>
    <source>
        <strain evidence="2 3">DSM 45521</strain>
    </source>
</reference>
<proteinExistence type="predicted"/>
<dbReference type="EMBL" id="QJSP01000016">
    <property type="protein sequence ID" value="PYE13455.1"/>
    <property type="molecule type" value="Genomic_DNA"/>
</dbReference>
<comment type="caution">
    <text evidence="2">The sequence shown here is derived from an EMBL/GenBank/DDBJ whole genome shotgun (WGS) entry which is preliminary data.</text>
</comment>
<gene>
    <name evidence="2" type="ORF">DFR67_1169</name>
</gene>
<feature type="region of interest" description="Disordered" evidence="1">
    <location>
        <begin position="1"/>
        <end position="32"/>
    </location>
</feature>
<dbReference type="OrthoDB" id="4577905at2"/>
<organism evidence="2 3">
    <name type="scientific">Williamsia limnetica</name>
    <dbReference type="NCBI Taxonomy" id="882452"/>
    <lineage>
        <taxon>Bacteria</taxon>
        <taxon>Bacillati</taxon>
        <taxon>Actinomycetota</taxon>
        <taxon>Actinomycetes</taxon>
        <taxon>Mycobacteriales</taxon>
        <taxon>Nocardiaceae</taxon>
        <taxon>Williamsia</taxon>
    </lineage>
</organism>
<accession>A0A318RP96</accession>
<keyword evidence="3" id="KW-1185">Reference proteome</keyword>